<sequence length="237" mass="28243">ISSFKTDSLREYELRHLNTIEEFTKPFDKILLFVTKKLGFLQRENIFYKEKKRFKFDPNVLKLKGNIYLNGSWQSEKYFKDIRETIIKEFTVKTKPNKANTAILEKIKNVNSVAIHIRRKDYLTNPKTKKYHGFCSLQYYQKAIQEIRNRINSPRFFIFSDDISWAKENLEVKNAVYVDNNPPGKGYEDIRLMKNCKHFITANSSFSWWGAWLSENKEKIVLVPKKWLNINIQTPDL</sequence>
<reference evidence="3" key="1">
    <citation type="journal article" date="2014" name="Front. Microbiol.">
        <title>High frequency of phylogenetically diverse reductive dehalogenase-homologous genes in deep subseafloor sedimentary metagenomes.</title>
        <authorList>
            <person name="Kawai M."/>
            <person name="Futagami T."/>
            <person name="Toyoda A."/>
            <person name="Takaki Y."/>
            <person name="Nishi S."/>
            <person name="Hori S."/>
            <person name="Arai W."/>
            <person name="Tsubouchi T."/>
            <person name="Morono Y."/>
            <person name="Uchiyama I."/>
            <person name="Ito T."/>
            <person name="Fujiyama A."/>
            <person name="Inagaki F."/>
            <person name="Takami H."/>
        </authorList>
    </citation>
    <scope>NUCLEOTIDE SEQUENCE</scope>
    <source>
        <strain evidence="3">Expedition CK06-06</strain>
    </source>
</reference>
<dbReference type="GO" id="GO:0005975">
    <property type="term" value="P:carbohydrate metabolic process"/>
    <property type="evidence" value="ECO:0007669"/>
    <property type="project" value="InterPro"/>
</dbReference>
<feature type="non-terminal residue" evidence="3">
    <location>
        <position position="1"/>
    </location>
</feature>
<keyword evidence="2" id="KW-0808">Transferase</keyword>
<protein>
    <recommendedName>
        <fullName evidence="4">Alpha-1,2-fucosyltransferase</fullName>
    </recommendedName>
</protein>
<dbReference type="CDD" id="cd11301">
    <property type="entry name" value="Fut1_Fut2_like"/>
    <property type="match status" value="1"/>
</dbReference>
<gene>
    <name evidence="3" type="ORF">S01H1_76081</name>
</gene>
<dbReference type="AlphaFoldDB" id="X0YAY5"/>
<name>X0YAY5_9ZZZZ</name>
<evidence type="ECO:0000256" key="1">
    <source>
        <dbReference type="ARBA" id="ARBA00022676"/>
    </source>
</evidence>
<organism evidence="3">
    <name type="scientific">marine sediment metagenome</name>
    <dbReference type="NCBI Taxonomy" id="412755"/>
    <lineage>
        <taxon>unclassified sequences</taxon>
        <taxon>metagenomes</taxon>
        <taxon>ecological metagenomes</taxon>
    </lineage>
</organism>
<feature type="non-terminal residue" evidence="3">
    <location>
        <position position="237"/>
    </location>
</feature>
<dbReference type="Pfam" id="PF01531">
    <property type="entry name" value="Glyco_transf_11"/>
    <property type="match status" value="1"/>
</dbReference>
<keyword evidence="1" id="KW-0328">Glycosyltransferase</keyword>
<dbReference type="GO" id="GO:0008107">
    <property type="term" value="F:galactoside 2-alpha-L-fucosyltransferase activity"/>
    <property type="evidence" value="ECO:0007669"/>
    <property type="project" value="InterPro"/>
</dbReference>
<accession>X0YAY5</accession>
<comment type="caution">
    <text evidence="3">The sequence shown here is derived from an EMBL/GenBank/DDBJ whole genome shotgun (WGS) entry which is preliminary data.</text>
</comment>
<dbReference type="PANTHER" id="PTHR11927:SF9">
    <property type="entry name" value="L-FUCOSYLTRANSFERASE"/>
    <property type="match status" value="1"/>
</dbReference>
<dbReference type="InterPro" id="IPR002516">
    <property type="entry name" value="Glyco_trans_11"/>
</dbReference>
<dbReference type="PANTHER" id="PTHR11927">
    <property type="entry name" value="GALACTOSIDE 2-L-FUCOSYLTRANSFERASE"/>
    <property type="match status" value="1"/>
</dbReference>
<dbReference type="Gene3D" id="3.40.50.11350">
    <property type="match status" value="1"/>
</dbReference>
<dbReference type="EMBL" id="BARS01051037">
    <property type="protein sequence ID" value="GAG52969.1"/>
    <property type="molecule type" value="Genomic_DNA"/>
</dbReference>
<evidence type="ECO:0000256" key="2">
    <source>
        <dbReference type="ARBA" id="ARBA00022679"/>
    </source>
</evidence>
<proteinExistence type="predicted"/>
<dbReference type="GO" id="GO:0016020">
    <property type="term" value="C:membrane"/>
    <property type="evidence" value="ECO:0007669"/>
    <property type="project" value="InterPro"/>
</dbReference>
<evidence type="ECO:0000313" key="3">
    <source>
        <dbReference type="EMBL" id="GAG52969.1"/>
    </source>
</evidence>
<evidence type="ECO:0008006" key="4">
    <source>
        <dbReference type="Google" id="ProtNLM"/>
    </source>
</evidence>